<gene>
    <name evidence="13" type="ORF">DPMN_122899</name>
</gene>
<evidence type="ECO:0000256" key="1">
    <source>
        <dbReference type="ARBA" id="ARBA00004123"/>
    </source>
</evidence>
<keyword evidence="6" id="KW-0805">Transcription regulation</keyword>
<evidence type="ECO:0000256" key="6">
    <source>
        <dbReference type="ARBA" id="ARBA00023015"/>
    </source>
</evidence>
<dbReference type="GO" id="GO:0000981">
    <property type="term" value="F:DNA-binding transcription factor activity, RNA polymerase II-specific"/>
    <property type="evidence" value="ECO:0007669"/>
    <property type="project" value="TreeGrafter"/>
</dbReference>
<accession>A0A9D4GPT8</accession>
<dbReference type="FunFam" id="3.30.160.60:FF:001325">
    <property type="entry name" value="zinc finger protein 200"/>
    <property type="match status" value="1"/>
</dbReference>
<feature type="region of interest" description="Disordered" evidence="11">
    <location>
        <begin position="163"/>
        <end position="208"/>
    </location>
</feature>
<evidence type="ECO:0000313" key="14">
    <source>
        <dbReference type="Proteomes" id="UP000828390"/>
    </source>
</evidence>
<dbReference type="SMART" id="SM00355">
    <property type="entry name" value="ZnF_C2H2"/>
    <property type="match status" value="2"/>
</dbReference>
<organism evidence="13 14">
    <name type="scientific">Dreissena polymorpha</name>
    <name type="common">Zebra mussel</name>
    <name type="synonym">Mytilus polymorpha</name>
    <dbReference type="NCBI Taxonomy" id="45954"/>
    <lineage>
        <taxon>Eukaryota</taxon>
        <taxon>Metazoa</taxon>
        <taxon>Spiralia</taxon>
        <taxon>Lophotrochozoa</taxon>
        <taxon>Mollusca</taxon>
        <taxon>Bivalvia</taxon>
        <taxon>Autobranchia</taxon>
        <taxon>Heteroconchia</taxon>
        <taxon>Euheterodonta</taxon>
        <taxon>Imparidentia</taxon>
        <taxon>Neoheterodontei</taxon>
        <taxon>Myida</taxon>
        <taxon>Dreissenoidea</taxon>
        <taxon>Dreissenidae</taxon>
        <taxon>Dreissena</taxon>
    </lineage>
</organism>
<evidence type="ECO:0000256" key="10">
    <source>
        <dbReference type="PROSITE-ProRule" id="PRU00042"/>
    </source>
</evidence>
<dbReference type="OrthoDB" id="8922241at2759"/>
<dbReference type="GO" id="GO:0008270">
    <property type="term" value="F:zinc ion binding"/>
    <property type="evidence" value="ECO:0007669"/>
    <property type="project" value="UniProtKB-KW"/>
</dbReference>
<feature type="domain" description="C2H2-type" evidence="12">
    <location>
        <begin position="266"/>
        <end position="293"/>
    </location>
</feature>
<evidence type="ECO:0000256" key="2">
    <source>
        <dbReference type="ARBA" id="ARBA00022723"/>
    </source>
</evidence>
<dbReference type="PROSITE" id="PS00028">
    <property type="entry name" value="ZINC_FINGER_C2H2_1"/>
    <property type="match status" value="2"/>
</dbReference>
<reference evidence="13" key="1">
    <citation type="journal article" date="2019" name="bioRxiv">
        <title>The Genome of the Zebra Mussel, Dreissena polymorpha: A Resource for Invasive Species Research.</title>
        <authorList>
            <person name="McCartney M.A."/>
            <person name="Auch B."/>
            <person name="Kono T."/>
            <person name="Mallez S."/>
            <person name="Zhang Y."/>
            <person name="Obille A."/>
            <person name="Becker A."/>
            <person name="Abrahante J.E."/>
            <person name="Garbe J."/>
            <person name="Badalamenti J.P."/>
            <person name="Herman A."/>
            <person name="Mangelson H."/>
            <person name="Liachko I."/>
            <person name="Sullivan S."/>
            <person name="Sone E.D."/>
            <person name="Koren S."/>
            <person name="Silverstein K.A.T."/>
            <person name="Beckman K.B."/>
            <person name="Gohl D.M."/>
        </authorList>
    </citation>
    <scope>NUCLEOTIDE SEQUENCE</scope>
    <source>
        <strain evidence="13">Duluth1</strain>
        <tissue evidence="13">Whole animal</tissue>
    </source>
</reference>
<comment type="subcellular location">
    <subcellularLocation>
        <location evidence="1">Nucleus</location>
    </subcellularLocation>
</comment>
<evidence type="ECO:0000256" key="8">
    <source>
        <dbReference type="ARBA" id="ARBA00023163"/>
    </source>
</evidence>
<dbReference type="Proteomes" id="UP000828390">
    <property type="component" value="Unassembled WGS sequence"/>
</dbReference>
<proteinExistence type="predicted"/>
<evidence type="ECO:0000256" key="9">
    <source>
        <dbReference type="ARBA" id="ARBA00023242"/>
    </source>
</evidence>
<dbReference type="InterPro" id="IPR050457">
    <property type="entry name" value="ZnFinger_BTB_dom_contain"/>
</dbReference>
<dbReference type="AlphaFoldDB" id="A0A9D4GPT8"/>
<dbReference type="InterPro" id="IPR036236">
    <property type="entry name" value="Znf_C2H2_sf"/>
</dbReference>
<dbReference type="Pfam" id="PF00096">
    <property type="entry name" value="zf-C2H2"/>
    <property type="match status" value="2"/>
</dbReference>
<evidence type="ECO:0000259" key="12">
    <source>
        <dbReference type="PROSITE" id="PS50157"/>
    </source>
</evidence>
<evidence type="ECO:0000256" key="5">
    <source>
        <dbReference type="ARBA" id="ARBA00022833"/>
    </source>
</evidence>
<comment type="caution">
    <text evidence="13">The sequence shown here is derived from an EMBL/GenBank/DDBJ whole genome shotgun (WGS) entry which is preliminary data.</text>
</comment>
<evidence type="ECO:0000256" key="3">
    <source>
        <dbReference type="ARBA" id="ARBA00022737"/>
    </source>
</evidence>
<feature type="domain" description="C2H2-type" evidence="12">
    <location>
        <begin position="294"/>
        <end position="317"/>
    </location>
</feature>
<keyword evidence="3" id="KW-0677">Repeat</keyword>
<dbReference type="EMBL" id="JAIWYP010000005">
    <property type="protein sequence ID" value="KAH3821139.1"/>
    <property type="molecule type" value="Genomic_DNA"/>
</dbReference>
<dbReference type="InterPro" id="IPR013087">
    <property type="entry name" value="Znf_C2H2_type"/>
</dbReference>
<keyword evidence="14" id="KW-1185">Reference proteome</keyword>
<evidence type="ECO:0000313" key="13">
    <source>
        <dbReference type="EMBL" id="KAH3821139.1"/>
    </source>
</evidence>
<dbReference type="PANTHER" id="PTHR46105">
    <property type="entry name" value="AGAP004733-PA"/>
    <property type="match status" value="1"/>
</dbReference>
<protein>
    <recommendedName>
        <fullName evidence="12">C2H2-type domain-containing protein</fullName>
    </recommendedName>
</protein>
<name>A0A9D4GPT8_DREPO</name>
<keyword evidence="7" id="KW-0238">DNA-binding</keyword>
<dbReference type="GO" id="GO:0000978">
    <property type="term" value="F:RNA polymerase II cis-regulatory region sequence-specific DNA binding"/>
    <property type="evidence" value="ECO:0007669"/>
    <property type="project" value="TreeGrafter"/>
</dbReference>
<keyword evidence="2" id="KW-0479">Metal-binding</keyword>
<dbReference type="Gene3D" id="3.30.160.60">
    <property type="entry name" value="Classic Zinc Finger"/>
    <property type="match status" value="2"/>
</dbReference>
<evidence type="ECO:0000256" key="7">
    <source>
        <dbReference type="ARBA" id="ARBA00023125"/>
    </source>
</evidence>
<keyword evidence="9" id="KW-0539">Nucleus</keyword>
<sequence>MDTEVLKDIPGYKTILKTVIKSQILFLLEQLSSNTGEESIVLTASVDDGSISHLGSRAGKGFLEGREDMKSQFLGHCLKTHHQLSQESSVTTPSRPGAIRHMSAARNSRYSPMSRTYTNSVPHKSFSPFEDAALKLSHSLNTGGHLNNFTSISDRVQLENNIEYGNPENSYGSEDCEPRNVSPKSDDTDTQYSQSISGASVKREPPDHEDCYEVHERESSSIKTGDSYREVANSSQQLVDFSSSNLSGQNSMLLQLQNHSPGRSKHTCVMCQHEFRTKQNLQKHLLIHTGQRPFKCPQCDKSFRQKHHVEGHILRYHLQSVV</sequence>
<evidence type="ECO:0000256" key="4">
    <source>
        <dbReference type="ARBA" id="ARBA00022771"/>
    </source>
</evidence>
<dbReference type="GO" id="GO:0005634">
    <property type="term" value="C:nucleus"/>
    <property type="evidence" value="ECO:0007669"/>
    <property type="project" value="UniProtKB-SubCell"/>
</dbReference>
<dbReference type="SUPFAM" id="SSF57667">
    <property type="entry name" value="beta-beta-alpha zinc fingers"/>
    <property type="match status" value="1"/>
</dbReference>
<keyword evidence="4 10" id="KW-0863">Zinc-finger</keyword>
<dbReference type="PANTHER" id="PTHR46105:SF5">
    <property type="entry name" value="ZINC FINGER AND BTB DOMAIN-CONTAINING PROTEIN 44 ISOFORM X1"/>
    <property type="match status" value="1"/>
</dbReference>
<keyword evidence="5" id="KW-0862">Zinc</keyword>
<evidence type="ECO:0000256" key="11">
    <source>
        <dbReference type="SAM" id="MobiDB-lite"/>
    </source>
</evidence>
<keyword evidence="8" id="KW-0804">Transcription</keyword>
<dbReference type="PROSITE" id="PS50157">
    <property type="entry name" value="ZINC_FINGER_C2H2_2"/>
    <property type="match status" value="2"/>
</dbReference>
<reference evidence="13" key="2">
    <citation type="submission" date="2020-11" db="EMBL/GenBank/DDBJ databases">
        <authorList>
            <person name="McCartney M.A."/>
            <person name="Auch B."/>
            <person name="Kono T."/>
            <person name="Mallez S."/>
            <person name="Becker A."/>
            <person name="Gohl D.M."/>
            <person name="Silverstein K.A.T."/>
            <person name="Koren S."/>
            <person name="Bechman K.B."/>
            <person name="Herman A."/>
            <person name="Abrahante J.E."/>
            <person name="Garbe J."/>
        </authorList>
    </citation>
    <scope>NUCLEOTIDE SEQUENCE</scope>
    <source>
        <strain evidence="13">Duluth1</strain>
        <tissue evidence="13">Whole animal</tissue>
    </source>
</reference>